<comment type="caution">
    <text evidence="2">The sequence shown here is derived from an EMBL/GenBank/DDBJ whole genome shotgun (WGS) entry which is preliminary data.</text>
</comment>
<name>C8P918_9LACO</name>
<protein>
    <submittedName>
        <fullName evidence="2">Uncharacterized protein</fullName>
    </submittedName>
</protein>
<organism evidence="2 3">
    <name type="scientific">Limosilactobacillus antri DSM 16041</name>
    <dbReference type="NCBI Taxonomy" id="525309"/>
    <lineage>
        <taxon>Bacteria</taxon>
        <taxon>Bacillati</taxon>
        <taxon>Bacillota</taxon>
        <taxon>Bacilli</taxon>
        <taxon>Lactobacillales</taxon>
        <taxon>Lactobacillaceae</taxon>
        <taxon>Limosilactobacillus</taxon>
    </lineage>
</organism>
<evidence type="ECO:0000256" key="1">
    <source>
        <dbReference type="SAM" id="MobiDB-lite"/>
    </source>
</evidence>
<gene>
    <name evidence="2" type="ORF">HMPREF0494_1812</name>
</gene>
<feature type="region of interest" description="Disordered" evidence="1">
    <location>
        <begin position="59"/>
        <end position="81"/>
    </location>
</feature>
<evidence type="ECO:0000313" key="3">
    <source>
        <dbReference type="Proteomes" id="UP000003675"/>
    </source>
</evidence>
<sequence length="81" mass="9304">MSKSNSVSSFLKKLSYWQAINLYITLKQASTDISFEDAKVEALTKYGDDDLRYMLEEAINSPNPKHHQQSSKYSIPHSLHK</sequence>
<dbReference type="STRING" id="525309.HMPREF0494_1812"/>
<accession>C8P918</accession>
<dbReference type="AlphaFoldDB" id="C8P918"/>
<proteinExistence type="predicted"/>
<dbReference type="EMBL" id="ACLL01000051">
    <property type="protein sequence ID" value="EEW53089.1"/>
    <property type="molecule type" value="Genomic_DNA"/>
</dbReference>
<evidence type="ECO:0000313" key="2">
    <source>
        <dbReference type="EMBL" id="EEW53089.1"/>
    </source>
</evidence>
<dbReference type="HOGENOM" id="CLU_2569400_0_0_9"/>
<reference evidence="2 3" key="1">
    <citation type="submission" date="2009-09" db="EMBL/GenBank/DDBJ databases">
        <authorList>
            <person name="Qin X."/>
            <person name="Bachman B."/>
            <person name="Battles P."/>
            <person name="Bell A."/>
            <person name="Bess C."/>
            <person name="Bickham C."/>
            <person name="Chaboub L."/>
            <person name="Chen D."/>
            <person name="Coyle M."/>
            <person name="Deiros D.R."/>
            <person name="Dinh H."/>
            <person name="Forbes L."/>
            <person name="Fowler G."/>
            <person name="Francisco L."/>
            <person name="Fu Q."/>
            <person name="Gubbala S."/>
            <person name="Hale W."/>
            <person name="Han Y."/>
            <person name="Hemphill L."/>
            <person name="Highlander S.K."/>
            <person name="Hirani K."/>
            <person name="Hogues M."/>
            <person name="Jackson L."/>
            <person name="Jakkamsetti A."/>
            <person name="Javaid M."/>
            <person name="Jiang H."/>
            <person name="Korchina V."/>
            <person name="Kovar C."/>
            <person name="Lara F."/>
            <person name="Lee S."/>
            <person name="Mata R."/>
            <person name="Mathew T."/>
            <person name="Moen C."/>
            <person name="Morales K."/>
            <person name="Munidasa M."/>
            <person name="Nazareth L."/>
            <person name="Ngo R."/>
            <person name="Nguyen L."/>
            <person name="Okwuonu G."/>
            <person name="Ongeri F."/>
            <person name="Patil S."/>
            <person name="Petrosino J."/>
            <person name="Pham C."/>
            <person name="Pham P."/>
            <person name="Pu L.-L."/>
            <person name="Puazo M."/>
            <person name="Raj R."/>
            <person name="Reid J."/>
            <person name="Rouhana J."/>
            <person name="Saada N."/>
            <person name="Shang Y."/>
            <person name="Simmons D."/>
            <person name="Thornton R."/>
            <person name="Warren J."/>
            <person name="Weissenberger G."/>
            <person name="Zhang J."/>
            <person name="Zhang L."/>
            <person name="Zhou C."/>
            <person name="Zhu D."/>
            <person name="Muzny D."/>
            <person name="Worley K."/>
            <person name="Gibbs R."/>
        </authorList>
    </citation>
    <scope>NUCLEOTIDE SEQUENCE [LARGE SCALE GENOMIC DNA]</scope>
    <source>
        <strain evidence="2 3">DSM 16041</strain>
    </source>
</reference>
<dbReference type="eggNOG" id="ENOG50318IJ">
    <property type="taxonomic scope" value="Bacteria"/>
</dbReference>
<dbReference type="Proteomes" id="UP000003675">
    <property type="component" value="Unassembled WGS sequence"/>
</dbReference>